<sequence length="156" mass="17437">MRLDEPAAQGRERAARKDTQWMRKRREDKKSEERDGKQRAGAGLDEAVGEKEEQRVTEKRWHGGDGVVAVVGGRRGGGRRDVPLGCCLRILARRRAHQCTCHSTSRADDEEHVAGARTRRRPVPHQAHQTSHASGAVPQNRPPTLPGLLTRLLHNL</sequence>
<feature type="region of interest" description="Disordered" evidence="1">
    <location>
        <begin position="119"/>
        <end position="146"/>
    </location>
</feature>
<protein>
    <submittedName>
        <fullName evidence="2">Uncharacterized protein</fullName>
    </submittedName>
</protein>
<organism evidence="2 3">
    <name type="scientific">Tilletiopsis washingtonensis</name>
    <dbReference type="NCBI Taxonomy" id="58919"/>
    <lineage>
        <taxon>Eukaryota</taxon>
        <taxon>Fungi</taxon>
        <taxon>Dikarya</taxon>
        <taxon>Basidiomycota</taxon>
        <taxon>Ustilaginomycotina</taxon>
        <taxon>Exobasidiomycetes</taxon>
        <taxon>Entylomatales</taxon>
        <taxon>Entylomatales incertae sedis</taxon>
        <taxon>Tilletiopsis</taxon>
    </lineage>
</organism>
<dbReference type="AlphaFoldDB" id="A0A316ZF98"/>
<dbReference type="Proteomes" id="UP000245946">
    <property type="component" value="Unassembled WGS sequence"/>
</dbReference>
<keyword evidence="3" id="KW-1185">Reference proteome</keyword>
<evidence type="ECO:0000313" key="2">
    <source>
        <dbReference type="EMBL" id="PWO00200.1"/>
    </source>
</evidence>
<dbReference type="GeneID" id="37267027"/>
<name>A0A316ZF98_9BASI</name>
<evidence type="ECO:0000256" key="1">
    <source>
        <dbReference type="SAM" id="MobiDB-lite"/>
    </source>
</evidence>
<reference evidence="2 3" key="1">
    <citation type="journal article" date="2018" name="Mol. Biol. Evol.">
        <title>Broad Genomic Sampling Reveals a Smut Pathogenic Ancestry of the Fungal Clade Ustilaginomycotina.</title>
        <authorList>
            <person name="Kijpornyongpan T."/>
            <person name="Mondo S.J."/>
            <person name="Barry K."/>
            <person name="Sandor L."/>
            <person name="Lee J."/>
            <person name="Lipzen A."/>
            <person name="Pangilinan J."/>
            <person name="LaButti K."/>
            <person name="Hainaut M."/>
            <person name="Henrissat B."/>
            <person name="Grigoriev I.V."/>
            <person name="Spatafora J.W."/>
            <person name="Aime M.C."/>
        </authorList>
    </citation>
    <scope>NUCLEOTIDE SEQUENCE [LARGE SCALE GENOMIC DNA]</scope>
    <source>
        <strain evidence="2 3">MCA 4186</strain>
    </source>
</reference>
<dbReference type="RefSeq" id="XP_025600478.1">
    <property type="nucleotide sequence ID" value="XM_025739481.1"/>
</dbReference>
<feature type="region of interest" description="Disordered" evidence="1">
    <location>
        <begin position="1"/>
        <end position="64"/>
    </location>
</feature>
<feature type="compositionally biased region" description="Basic and acidic residues" evidence="1">
    <location>
        <begin position="48"/>
        <end position="63"/>
    </location>
</feature>
<proteinExistence type="predicted"/>
<accession>A0A316ZF98</accession>
<feature type="compositionally biased region" description="Basic and acidic residues" evidence="1">
    <location>
        <begin position="1"/>
        <end position="21"/>
    </location>
</feature>
<dbReference type="EMBL" id="KZ819286">
    <property type="protein sequence ID" value="PWO00200.1"/>
    <property type="molecule type" value="Genomic_DNA"/>
</dbReference>
<evidence type="ECO:0000313" key="3">
    <source>
        <dbReference type="Proteomes" id="UP000245946"/>
    </source>
</evidence>
<feature type="compositionally biased region" description="Basic and acidic residues" evidence="1">
    <location>
        <begin position="28"/>
        <end position="38"/>
    </location>
</feature>
<gene>
    <name evidence="2" type="ORF">FA09DRAFT_209566</name>
</gene>